<dbReference type="InterPro" id="IPR000182">
    <property type="entry name" value="GNAT_dom"/>
</dbReference>
<dbReference type="OrthoDB" id="9803233at2"/>
<dbReference type="EMBL" id="CP042301">
    <property type="protein sequence ID" value="QDZ02498.1"/>
    <property type="molecule type" value="Genomic_DNA"/>
</dbReference>
<evidence type="ECO:0000256" key="1">
    <source>
        <dbReference type="ARBA" id="ARBA00022679"/>
    </source>
</evidence>
<sequence length="161" mass="17841">MALEIAVETPLQDDVRALIADLNDAIDAQEPETPQAFNFRMTAEEMARPETTVWVARVDGVAVGCAALLRHSNELGEVKRMFLRPAARGIGVAGRILRAIEDRAEAEGIRRIALETGGEGYAAARRLYERNGYVRRGPFADYPDNPYSIFYEKTLSRETAA</sequence>
<dbReference type="InterPro" id="IPR050832">
    <property type="entry name" value="Bact_Acetyltransf"/>
</dbReference>
<accession>A0A5B8L4L0</accession>
<feature type="domain" description="N-acetyltransferase" evidence="3">
    <location>
        <begin position="13"/>
        <end position="156"/>
    </location>
</feature>
<evidence type="ECO:0000313" key="4">
    <source>
        <dbReference type="EMBL" id="QDZ02498.1"/>
    </source>
</evidence>
<keyword evidence="5" id="KW-1185">Reference proteome</keyword>
<dbReference type="SUPFAM" id="SSF55729">
    <property type="entry name" value="Acyl-CoA N-acyltransferases (Nat)"/>
    <property type="match status" value="1"/>
</dbReference>
<gene>
    <name evidence="4" type="ORF">FQ775_20155</name>
</gene>
<name>A0A5B8L4L0_9HYPH</name>
<dbReference type="Proteomes" id="UP000321389">
    <property type="component" value="Chromosome"/>
</dbReference>
<dbReference type="InterPro" id="IPR016181">
    <property type="entry name" value="Acyl_CoA_acyltransferase"/>
</dbReference>
<proteinExistence type="predicted"/>
<dbReference type="Pfam" id="PF00583">
    <property type="entry name" value="Acetyltransf_1"/>
    <property type="match status" value="1"/>
</dbReference>
<dbReference type="RefSeq" id="WP_146301135.1">
    <property type="nucleotide sequence ID" value="NZ_CP042301.2"/>
</dbReference>
<evidence type="ECO:0000313" key="5">
    <source>
        <dbReference type="Proteomes" id="UP000321389"/>
    </source>
</evidence>
<keyword evidence="1" id="KW-0808">Transferase</keyword>
<dbReference type="AlphaFoldDB" id="A0A5B8L4L0"/>
<dbReference type="CDD" id="cd04301">
    <property type="entry name" value="NAT_SF"/>
    <property type="match status" value="1"/>
</dbReference>
<dbReference type="Gene3D" id="3.40.630.30">
    <property type="match status" value="1"/>
</dbReference>
<protein>
    <submittedName>
        <fullName evidence="4">GNAT family N-acetyltransferase</fullName>
    </submittedName>
</protein>
<evidence type="ECO:0000259" key="3">
    <source>
        <dbReference type="PROSITE" id="PS51186"/>
    </source>
</evidence>
<dbReference type="GO" id="GO:0016747">
    <property type="term" value="F:acyltransferase activity, transferring groups other than amino-acyl groups"/>
    <property type="evidence" value="ECO:0007669"/>
    <property type="project" value="InterPro"/>
</dbReference>
<dbReference type="PANTHER" id="PTHR43877">
    <property type="entry name" value="AMINOALKYLPHOSPHONATE N-ACETYLTRANSFERASE-RELATED-RELATED"/>
    <property type="match status" value="1"/>
</dbReference>
<evidence type="ECO:0000256" key="2">
    <source>
        <dbReference type="ARBA" id="ARBA00023315"/>
    </source>
</evidence>
<dbReference type="KEGG" id="niy:FQ775_20155"/>
<organism evidence="4 5">
    <name type="scientific">Nitratireductor mangrovi</name>
    <dbReference type="NCBI Taxonomy" id="2599600"/>
    <lineage>
        <taxon>Bacteria</taxon>
        <taxon>Pseudomonadati</taxon>
        <taxon>Pseudomonadota</taxon>
        <taxon>Alphaproteobacteria</taxon>
        <taxon>Hyphomicrobiales</taxon>
        <taxon>Phyllobacteriaceae</taxon>
        <taxon>Nitratireductor</taxon>
    </lineage>
</organism>
<reference evidence="4" key="1">
    <citation type="submission" date="2020-04" db="EMBL/GenBank/DDBJ databases">
        <title>Nitratireductor sp. nov. isolated from mangrove soil.</title>
        <authorList>
            <person name="Ye Y."/>
        </authorList>
    </citation>
    <scope>NUCLEOTIDE SEQUENCE</scope>
    <source>
        <strain evidence="4">SY7</strain>
    </source>
</reference>
<dbReference type="PROSITE" id="PS51186">
    <property type="entry name" value="GNAT"/>
    <property type="match status" value="1"/>
</dbReference>
<keyword evidence="2" id="KW-0012">Acyltransferase</keyword>
<dbReference type="PANTHER" id="PTHR43877:SF2">
    <property type="entry name" value="AMINOALKYLPHOSPHONATE N-ACETYLTRANSFERASE-RELATED"/>
    <property type="match status" value="1"/>
</dbReference>